<reference evidence="1" key="1">
    <citation type="submission" date="2020-05" db="EMBL/GenBank/DDBJ databases">
        <title>Large-scale comparative analyses of tick genomes elucidate their genetic diversity and vector capacities.</title>
        <authorList>
            <person name="Jia N."/>
            <person name="Wang J."/>
            <person name="Shi W."/>
            <person name="Du L."/>
            <person name="Sun Y."/>
            <person name="Zhan W."/>
            <person name="Jiang J."/>
            <person name="Wang Q."/>
            <person name="Zhang B."/>
            <person name="Ji P."/>
            <person name="Sakyi L.B."/>
            <person name="Cui X."/>
            <person name="Yuan T."/>
            <person name="Jiang B."/>
            <person name="Yang W."/>
            <person name="Lam T.T.-Y."/>
            <person name="Chang Q."/>
            <person name="Ding S."/>
            <person name="Wang X."/>
            <person name="Zhu J."/>
            <person name="Ruan X."/>
            <person name="Zhao L."/>
            <person name="Wei J."/>
            <person name="Que T."/>
            <person name="Du C."/>
            <person name="Cheng J."/>
            <person name="Dai P."/>
            <person name="Han X."/>
            <person name="Huang E."/>
            <person name="Gao Y."/>
            <person name="Liu J."/>
            <person name="Shao H."/>
            <person name="Ye R."/>
            <person name="Li L."/>
            <person name="Wei W."/>
            <person name="Wang X."/>
            <person name="Wang C."/>
            <person name="Yang T."/>
            <person name="Huo Q."/>
            <person name="Li W."/>
            <person name="Guo W."/>
            <person name="Chen H."/>
            <person name="Zhou L."/>
            <person name="Ni X."/>
            <person name="Tian J."/>
            <person name="Zhou Y."/>
            <person name="Sheng Y."/>
            <person name="Liu T."/>
            <person name="Pan Y."/>
            <person name="Xia L."/>
            <person name="Li J."/>
            <person name="Zhao F."/>
            <person name="Cao W."/>
        </authorList>
    </citation>
    <scope>NUCLEOTIDE SEQUENCE</scope>
    <source>
        <strain evidence="1">Dsil-2018</strain>
    </source>
</reference>
<keyword evidence="2" id="KW-1185">Reference proteome</keyword>
<evidence type="ECO:0000313" key="2">
    <source>
        <dbReference type="Proteomes" id="UP000821865"/>
    </source>
</evidence>
<sequence length="95" mass="10397">MLSACLLPWCSPSAQGTRAERVFSQLKALRECEQRAFYDSRNKNDTAGCDWRFDGWHCWPPTARGVVARAPCPVLLPGVVNSSGELCSSSHTTGP</sequence>
<dbReference type="Proteomes" id="UP000821865">
    <property type="component" value="Chromosome 2"/>
</dbReference>
<protein>
    <submittedName>
        <fullName evidence="1">Uncharacterized protein</fullName>
    </submittedName>
</protein>
<name>A0ACB8DCL8_DERSI</name>
<gene>
    <name evidence="1" type="ORF">HPB49_010604</name>
</gene>
<proteinExistence type="predicted"/>
<organism evidence="1 2">
    <name type="scientific">Dermacentor silvarum</name>
    <name type="common">Tick</name>
    <dbReference type="NCBI Taxonomy" id="543639"/>
    <lineage>
        <taxon>Eukaryota</taxon>
        <taxon>Metazoa</taxon>
        <taxon>Ecdysozoa</taxon>
        <taxon>Arthropoda</taxon>
        <taxon>Chelicerata</taxon>
        <taxon>Arachnida</taxon>
        <taxon>Acari</taxon>
        <taxon>Parasitiformes</taxon>
        <taxon>Ixodida</taxon>
        <taxon>Ixodoidea</taxon>
        <taxon>Ixodidae</taxon>
        <taxon>Rhipicephalinae</taxon>
        <taxon>Dermacentor</taxon>
    </lineage>
</organism>
<accession>A0ACB8DCL8</accession>
<comment type="caution">
    <text evidence="1">The sequence shown here is derived from an EMBL/GenBank/DDBJ whole genome shotgun (WGS) entry which is preliminary data.</text>
</comment>
<evidence type="ECO:0000313" key="1">
    <source>
        <dbReference type="EMBL" id="KAH7965768.1"/>
    </source>
</evidence>
<dbReference type="EMBL" id="CM023471">
    <property type="protein sequence ID" value="KAH7965768.1"/>
    <property type="molecule type" value="Genomic_DNA"/>
</dbReference>